<organism evidence="2 3">
    <name type="scientific">Microctonus hyperodae</name>
    <name type="common">Parasitoid wasp</name>
    <dbReference type="NCBI Taxonomy" id="165561"/>
    <lineage>
        <taxon>Eukaryota</taxon>
        <taxon>Metazoa</taxon>
        <taxon>Ecdysozoa</taxon>
        <taxon>Arthropoda</taxon>
        <taxon>Hexapoda</taxon>
        <taxon>Insecta</taxon>
        <taxon>Pterygota</taxon>
        <taxon>Neoptera</taxon>
        <taxon>Endopterygota</taxon>
        <taxon>Hymenoptera</taxon>
        <taxon>Apocrita</taxon>
        <taxon>Ichneumonoidea</taxon>
        <taxon>Braconidae</taxon>
        <taxon>Euphorinae</taxon>
        <taxon>Microctonus</taxon>
    </lineage>
</organism>
<sequence length="149" mass="17346">MKAKAVYCYNTFDLKFPANDTTIKQIIMAILVENFLLLSCVGLWRQITWSGWKFYIYNIYTMIVILMNFGFTLTEVWNNVLIINNTNDIIKNVFSVFAMIVVCAKIFGILESHESIVEICQSLQTDWLKPNTIDEILIEEKYNHTINST</sequence>
<dbReference type="EMBL" id="JAQQBR010000003">
    <property type="protein sequence ID" value="KAK0179430.1"/>
    <property type="molecule type" value="Genomic_DNA"/>
</dbReference>
<dbReference type="AlphaFoldDB" id="A0AA39G0U9"/>
<keyword evidence="1" id="KW-0812">Transmembrane</keyword>
<evidence type="ECO:0000313" key="3">
    <source>
        <dbReference type="Proteomes" id="UP001168972"/>
    </source>
</evidence>
<keyword evidence="3" id="KW-1185">Reference proteome</keyword>
<gene>
    <name evidence="2" type="ORF">PV327_005182</name>
</gene>
<keyword evidence="1" id="KW-0472">Membrane</keyword>
<name>A0AA39G0U9_MICHY</name>
<comment type="caution">
    <text evidence="2">The sequence shown here is derived from an EMBL/GenBank/DDBJ whole genome shotgun (WGS) entry which is preliminary data.</text>
</comment>
<feature type="transmembrane region" description="Helical" evidence="1">
    <location>
        <begin position="26"/>
        <end position="44"/>
    </location>
</feature>
<reference evidence="2" key="1">
    <citation type="journal article" date="2023" name="bioRxiv">
        <title>Scaffold-level genome assemblies of two parasitoid biocontrol wasps reveal the parthenogenesis mechanism and an associated novel virus.</title>
        <authorList>
            <person name="Inwood S."/>
            <person name="Skelly J."/>
            <person name="Guhlin J."/>
            <person name="Harrop T."/>
            <person name="Goldson S."/>
            <person name="Dearden P."/>
        </authorList>
    </citation>
    <scope>NUCLEOTIDE SEQUENCE</scope>
    <source>
        <strain evidence="2">Lincoln</strain>
        <tissue evidence="2">Whole body</tissue>
    </source>
</reference>
<dbReference type="Proteomes" id="UP001168972">
    <property type="component" value="Unassembled WGS sequence"/>
</dbReference>
<keyword evidence="1" id="KW-1133">Transmembrane helix</keyword>
<proteinExistence type="predicted"/>
<accession>A0AA39G0U9</accession>
<feature type="transmembrane region" description="Helical" evidence="1">
    <location>
        <begin position="89"/>
        <end position="110"/>
    </location>
</feature>
<evidence type="ECO:0000256" key="1">
    <source>
        <dbReference type="SAM" id="Phobius"/>
    </source>
</evidence>
<feature type="transmembrane region" description="Helical" evidence="1">
    <location>
        <begin position="56"/>
        <end position="77"/>
    </location>
</feature>
<protein>
    <submittedName>
        <fullName evidence="2">Uncharacterized protein</fullName>
    </submittedName>
</protein>
<evidence type="ECO:0000313" key="2">
    <source>
        <dbReference type="EMBL" id="KAK0179430.1"/>
    </source>
</evidence>
<reference evidence="2" key="2">
    <citation type="submission" date="2023-03" db="EMBL/GenBank/DDBJ databases">
        <authorList>
            <person name="Inwood S.N."/>
            <person name="Skelly J.G."/>
            <person name="Guhlin J."/>
            <person name="Harrop T.W.R."/>
            <person name="Goldson S.G."/>
            <person name="Dearden P.K."/>
        </authorList>
    </citation>
    <scope>NUCLEOTIDE SEQUENCE</scope>
    <source>
        <strain evidence="2">Lincoln</strain>
        <tissue evidence="2">Whole body</tissue>
    </source>
</reference>